<comment type="caution">
    <text evidence="3">The sequence shown here is derived from an EMBL/GenBank/DDBJ whole genome shotgun (WGS) entry which is preliminary data.</text>
</comment>
<name>A0A1F8GNI1_9BACT</name>
<organism evidence="3 4">
    <name type="scientific">Candidatus Yanofskybacteria bacterium RIFCSPLOWO2_01_FULL_44_22</name>
    <dbReference type="NCBI Taxonomy" id="1802697"/>
    <lineage>
        <taxon>Bacteria</taxon>
        <taxon>Candidatus Yanofskyibacteriota</taxon>
    </lineage>
</organism>
<dbReference type="GO" id="GO:0009368">
    <property type="term" value="C:endopeptidase Clp complex"/>
    <property type="evidence" value="ECO:0007669"/>
    <property type="project" value="TreeGrafter"/>
</dbReference>
<sequence length="255" mass="28665">MLGIPIFYIIERRRVMLVKPWSEKPVTLVDPWVFLAREARTIPIFSQIISSQQISSPSSFPSVAEEVYGSLMILGTESKDPVKIVINSPGGDIQAGFTIIQAMNHLKAKGIEVWTVNLCQSMSMGGIILMMGTPRRRYALENTLTHTHFGLRGAGGAREHDIEEVHKYQSRLNQTIYEMISDNSKIPELQVKRMDLAGYDKNLLKNKKERVKLVKAFIDNETLMAPEEALEAGMIDKVLLPGDPIIDAIYQKGIR</sequence>
<dbReference type="PANTHER" id="PTHR10381">
    <property type="entry name" value="ATP-DEPENDENT CLP PROTEASE PROTEOLYTIC SUBUNIT"/>
    <property type="match status" value="1"/>
</dbReference>
<dbReference type="PANTHER" id="PTHR10381:SF11">
    <property type="entry name" value="ATP-DEPENDENT CLP PROTEASE PROTEOLYTIC SUBUNIT, MITOCHONDRIAL"/>
    <property type="match status" value="1"/>
</dbReference>
<evidence type="ECO:0000256" key="2">
    <source>
        <dbReference type="RuleBase" id="RU003567"/>
    </source>
</evidence>
<dbReference type="Gene3D" id="3.90.226.10">
    <property type="entry name" value="2-enoyl-CoA Hydratase, Chain A, domain 1"/>
    <property type="match status" value="1"/>
</dbReference>
<dbReference type="Proteomes" id="UP000178256">
    <property type="component" value="Unassembled WGS sequence"/>
</dbReference>
<evidence type="ECO:0000256" key="1">
    <source>
        <dbReference type="ARBA" id="ARBA00007039"/>
    </source>
</evidence>
<dbReference type="GO" id="GO:0004252">
    <property type="term" value="F:serine-type endopeptidase activity"/>
    <property type="evidence" value="ECO:0007669"/>
    <property type="project" value="InterPro"/>
</dbReference>
<evidence type="ECO:0000313" key="4">
    <source>
        <dbReference type="Proteomes" id="UP000178256"/>
    </source>
</evidence>
<dbReference type="SUPFAM" id="SSF52096">
    <property type="entry name" value="ClpP/crotonase"/>
    <property type="match status" value="1"/>
</dbReference>
<dbReference type="AlphaFoldDB" id="A0A1F8GNI1"/>
<dbReference type="InterPro" id="IPR029045">
    <property type="entry name" value="ClpP/crotonase-like_dom_sf"/>
</dbReference>
<dbReference type="GO" id="GO:0006515">
    <property type="term" value="P:protein quality control for misfolded or incompletely synthesized proteins"/>
    <property type="evidence" value="ECO:0007669"/>
    <property type="project" value="TreeGrafter"/>
</dbReference>
<protein>
    <recommendedName>
        <fullName evidence="2">ATP-dependent Clp protease proteolytic subunit</fullName>
    </recommendedName>
</protein>
<dbReference type="STRING" id="1802697.A2925_03305"/>
<dbReference type="InterPro" id="IPR023562">
    <property type="entry name" value="ClpP/TepA"/>
</dbReference>
<accession>A0A1F8GNI1</accession>
<dbReference type="GO" id="GO:0004176">
    <property type="term" value="F:ATP-dependent peptidase activity"/>
    <property type="evidence" value="ECO:0007669"/>
    <property type="project" value="InterPro"/>
</dbReference>
<dbReference type="EMBL" id="MGKL01000004">
    <property type="protein sequence ID" value="OGN26540.1"/>
    <property type="molecule type" value="Genomic_DNA"/>
</dbReference>
<dbReference type="Pfam" id="PF00574">
    <property type="entry name" value="CLP_protease"/>
    <property type="match status" value="1"/>
</dbReference>
<gene>
    <name evidence="3" type="ORF">A2925_03305</name>
</gene>
<proteinExistence type="inferred from homology"/>
<reference evidence="3 4" key="1">
    <citation type="journal article" date="2016" name="Nat. Commun.">
        <title>Thousands of microbial genomes shed light on interconnected biogeochemical processes in an aquifer system.</title>
        <authorList>
            <person name="Anantharaman K."/>
            <person name="Brown C.T."/>
            <person name="Hug L.A."/>
            <person name="Sharon I."/>
            <person name="Castelle C.J."/>
            <person name="Probst A.J."/>
            <person name="Thomas B.C."/>
            <person name="Singh A."/>
            <person name="Wilkins M.J."/>
            <person name="Karaoz U."/>
            <person name="Brodie E.L."/>
            <person name="Williams K.H."/>
            <person name="Hubbard S.S."/>
            <person name="Banfield J.F."/>
        </authorList>
    </citation>
    <scope>NUCLEOTIDE SEQUENCE [LARGE SCALE GENOMIC DNA]</scope>
</reference>
<dbReference type="GO" id="GO:0051117">
    <property type="term" value="F:ATPase binding"/>
    <property type="evidence" value="ECO:0007669"/>
    <property type="project" value="TreeGrafter"/>
</dbReference>
<dbReference type="PRINTS" id="PR00127">
    <property type="entry name" value="CLPPROTEASEP"/>
</dbReference>
<evidence type="ECO:0000313" key="3">
    <source>
        <dbReference type="EMBL" id="OGN26540.1"/>
    </source>
</evidence>
<comment type="similarity">
    <text evidence="1 2">Belongs to the peptidase S14 family.</text>
</comment>
<dbReference type="InterPro" id="IPR001907">
    <property type="entry name" value="ClpP"/>
</dbReference>